<name>A0A1U7JHI5_9HYPH</name>
<dbReference type="Proteomes" id="UP000185783">
    <property type="component" value="Unassembled WGS sequence"/>
</dbReference>
<proteinExistence type="predicted"/>
<dbReference type="Pfam" id="PF00857">
    <property type="entry name" value="Isochorismatase"/>
    <property type="match status" value="1"/>
</dbReference>
<accession>A0A1U7JHI5</accession>
<sequence length="182" mass="19249">MSRKALVVVDVQNDYFPGGAWELVGMEAAAANVSRLLEKARAAGETVVHIQHVVEAGGAPFFNKGTEGVEMHEDCKPVAGEVVVQKTKANSFRDTNLKEVLDAAGVTEIVVVGAMTQNCIDSTVRAAFDMGYKVTVVHDACATRDLEINGNVVPAQAVQASFMAALGFAFATILCADDYLAT</sequence>
<feature type="domain" description="Isochorismatase-like" evidence="2">
    <location>
        <begin position="5"/>
        <end position="147"/>
    </location>
</feature>
<dbReference type="EMBL" id="LVVZ01000015">
    <property type="protein sequence ID" value="OKL44111.1"/>
    <property type="molecule type" value="Genomic_DNA"/>
</dbReference>
<evidence type="ECO:0000259" key="2">
    <source>
        <dbReference type="Pfam" id="PF00857"/>
    </source>
</evidence>
<reference evidence="3 4" key="1">
    <citation type="submission" date="2016-03" db="EMBL/GenBank/DDBJ databases">
        <title>Genome sequence of Nesiotobacter sp. nov., a moderately halophilic alphaproteobacterium isolated from the Yellow Sea, China.</title>
        <authorList>
            <person name="Zhang G."/>
            <person name="Zhang R."/>
        </authorList>
    </citation>
    <scope>NUCLEOTIDE SEQUENCE [LARGE SCALE GENOMIC DNA]</scope>
    <source>
        <strain evidence="3 4">WB1-6</strain>
    </source>
</reference>
<dbReference type="PANTHER" id="PTHR43540:SF1">
    <property type="entry name" value="ISOCHORISMATASE HYDROLASE"/>
    <property type="match status" value="1"/>
</dbReference>
<dbReference type="InterPro" id="IPR000868">
    <property type="entry name" value="Isochorismatase-like_dom"/>
</dbReference>
<evidence type="ECO:0000256" key="1">
    <source>
        <dbReference type="ARBA" id="ARBA00022801"/>
    </source>
</evidence>
<comment type="caution">
    <text evidence="3">The sequence shown here is derived from an EMBL/GenBank/DDBJ whole genome shotgun (WGS) entry which is preliminary data.</text>
</comment>
<dbReference type="GO" id="GO:0016787">
    <property type="term" value="F:hydrolase activity"/>
    <property type="evidence" value="ECO:0007669"/>
    <property type="project" value="UniProtKB-KW"/>
</dbReference>
<dbReference type="RefSeq" id="WP_028481081.1">
    <property type="nucleotide sequence ID" value="NZ_LVVZ01000015.1"/>
</dbReference>
<dbReference type="SUPFAM" id="SSF52499">
    <property type="entry name" value="Isochorismatase-like hydrolases"/>
    <property type="match status" value="1"/>
</dbReference>
<dbReference type="InterPro" id="IPR050272">
    <property type="entry name" value="Isochorismatase-like_hydrls"/>
</dbReference>
<gene>
    <name evidence="3" type="ORF">A3843_11120</name>
</gene>
<evidence type="ECO:0000313" key="4">
    <source>
        <dbReference type="Proteomes" id="UP000185783"/>
    </source>
</evidence>
<dbReference type="CDD" id="cd01014">
    <property type="entry name" value="nicotinamidase_related"/>
    <property type="match status" value="1"/>
</dbReference>
<protein>
    <submittedName>
        <fullName evidence="3">Isochorismatase</fullName>
    </submittedName>
</protein>
<keyword evidence="1" id="KW-0378">Hydrolase</keyword>
<dbReference type="STRING" id="197461.A3843_11120"/>
<keyword evidence="4" id="KW-1185">Reference proteome</keyword>
<dbReference type="InterPro" id="IPR036380">
    <property type="entry name" value="Isochorismatase-like_sf"/>
</dbReference>
<evidence type="ECO:0000313" key="3">
    <source>
        <dbReference type="EMBL" id="OKL44111.1"/>
    </source>
</evidence>
<dbReference type="AlphaFoldDB" id="A0A1U7JHI5"/>
<organism evidence="3 4">
    <name type="scientific">Pseudovibrio exalbescens</name>
    <dbReference type="NCBI Taxonomy" id="197461"/>
    <lineage>
        <taxon>Bacteria</taxon>
        <taxon>Pseudomonadati</taxon>
        <taxon>Pseudomonadota</taxon>
        <taxon>Alphaproteobacteria</taxon>
        <taxon>Hyphomicrobiales</taxon>
        <taxon>Stappiaceae</taxon>
        <taxon>Pseudovibrio</taxon>
    </lineage>
</organism>
<dbReference type="PANTHER" id="PTHR43540">
    <property type="entry name" value="PEROXYUREIDOACRYLATE/UREIDOACRYLATE AMIDOHYDROLASE-RELATED"/>
    <property type="match status" value="1"/>
</dbReference>
<dbReference type="Gene3D" id="3.40.50.850">
    <property type="entry name" value="Isochorismatase-like"/>
    <property type="match status" value="1"/>
</dbReference>